<dbReference type="SUPFAM" id="SSF103473">
    <property type="entry name" value="MFS general substrate transporter"/>
    <property type="match status" value="1"/>
</dbReference>
<keyword evidence="3 6" id="KW-0812">Transmembrane</keyword>
<feature type="transmembrane region" description="Helical" evidence="6">
    <location>
        <begin position="46"/>
        <end position="69"/>
    </location>
</feature>
<dbReference type="GO" id="GO:0022857">
    <property type="term" value="F:transmembrane transporter activity"/>
    <property type="evidence" value="ECO:0007669"/>
    <property type="project" value="InterPro"/>
</dbReference>
<feature type="transmembrane region" description="Helical" evidence="6">
    <location>
        <begin position="242"/>
        <end position="262"/>
    </location>
</feature>
<dbReference type="Proteomes" id="UP000548476">
    <property type="component" value="Unassembled WGS sequence"/>
</dbReference>
<evidence type="ECO:0000256" key="5">
    <source>
        <dbReference type="ARBA" id="ARBA00023136"/>
    </source>
</evidence>
<feature type="transmembrane region" description="Helical" evidence="6">
    <location>
        <begin position="76"/>
        <end position="95"/>
    </location>
</feature>
<keyword evidence="9" id="KW-1185">Reference proteome</keyword>
<reference evidence="8 9" key="1">
    <citation type="submission" date="2020-08" db="EMBL/GenBank/DDBJ databases">
        <title>Genomic Encyclopedia of Type Strains, Phase IV (KMG-IV): sequencing the most valuable type-strain genomes for metagenomic binning, comparative biology and taxonomic classification.</title>
        <authorList>
            <person name="Goeker M."/>
        </authorList>
    </citation>
    <scope>NUCLEOTIDE SEQUENCE [LARGE SCALE GENOMIC DNA]</scope>
    <source>
        <strain evidence="8 9">YIM 65646</strain>
    </source>
</reference>
<evidence type="ECO:0000313" key="8">
    <source>
        <dbReference type="EMBL" id="MBB6039935.1"/>
    </source>
</evidence>
<dbReference type="GO" id="GO:0005886">
    <property type="term" value="C:plasma membrane"/>
    <property type="evidence" value="ECO:0007669"/>
    <property type="project" value="UniProtKB-SubCell"/>
</dbReference>
<evidence type="ECO:0000256" key="3">
    <source>
        <dbReference type="ARBA" id="ARBA00022692"/>
    </source>
</evidence>
<dbReference type="Gene3D" id="1.20.1250.20">
    <property type="entry name" value="MFS general substrate transporter like domains"/>
    <property type="match status" value="2"/>
</dbReference>
<gene>
    <name evidence="8" type="ORF">HNR73_007834</name>
</gene>
<feature type="transmembrane region" description="Helical" evidence="6">
    <location>
        <begin position="296"/>
        <end position="318"/>
    </location>
</feature>
<evidence type="ECO:0000313" key="9">
    <source>
        <dbReference type="Proteomes" id="UP000548476"/>
    </source>
</evidence>
<evidence type="ECO:0000256" key="1">
    <source>
        <dbReference type="ARBA" id="ARBA00004651"/>
    </source>
</evidence>
<feature type="transmembrane region" description="Helical" evidence="6">
    <location>
        <begin position="269"/>
        <end position="290"/>
    </location>
</feature>
<dbReference type="AlphaFoldDB" id="A0A841FUA6"/>
<feature type="transmembrane region" description="Helical" evidence="6">
    <location>
        <begin position="101"/>
        <end position="123"/>
    </location>
</feature>
<feature type="transmembrane region" description="Helical" evidence="6">
    <location>
        <begin position="135"/>
        <end position="158"/>
    </location>
</feature>
<dbReference type="InterPro" id="IPR020846">
    <property type="entry name" value="MFS_dom"/>
</dbReference>
<proteinExistence type="predicted"/>
<sequence length="396" mass="40050">MTTSRKIPLSVYVLGLAIFAQGTSELMLSGLLPAVADDLGVSIPDAGLLTSGFALGMLVGAPILAVATLRLPRRATMLGFLGVFALTHVLSALAPDYGVLLGLRVLGAVAYAGFWGVAAVTTLRLVPGDAKGKAMAVVTGGLTIATIIGVPAGTLIGQQVGWRAAFWAVAGLSALSAILIVATIPAHVGTRETPSLRAELRVFANRRLWLAYVATAMSAGSVTALFTYLGAMLIDRTGVGEAWVPVVLLLFGLGSLAGISLGGRYADRAAFATLNLGFTGVAIVAVGIFLAAGNPAVTVILVVALGLLGFMTNPAVNVRVFTLAGDAPTLAGAANISAFNVGITLGPWLAGLLIDGGYGLASPALVTAALALVGIGTVAWSRSLRHHDPVPVMAAV</sequence>
<dbReference type="InterPro" id="IPR036259">
    <property type="entry name" value="MFS_trans_sf"/>
</dbReference>
<comment type="caution">
    <text evidence="8">The sequence shown here is derived from an EMBL/GenBank/DDBJ whole genome shotgun (WGS) entry which is preliminary data.</text>
</comment>
<dbReference type="PANTHER" id="PTHR43124:SF3">
    <property type="entry name" value="CHLORAMPHENICOL EFFLUX PUMP RV0191"/>
    <property type="match status" value="1"/>
</dbReference>
<dbReference type="InterPro" id="IPR050189">
    <property type="entry name" value="MFS_Efflux_Transporters"/>
</dbReference>
<comment type="subcellular location">
    <subcellularLocation>
        <location evidence="1">Cell membrane</location>
        <topology evidence="1">Multi-pass membrane protein</topology>
    </subcellularLocation>
</comment>
<dbReference type="PROSITE" id="PS50850">
    <property type="entry name" value="MFS"/>
    <property type="match status" value="1"/>
</dbReference>
<organism evidence="8 9">
    <name type="scientific">Phytomonospora endophytica</name>
    <dbReference type="NCBI Taxonomy" id="714109"/>
    <lineage>
        <taxon>Bacteria</taxon>
        <taxon>Bacillati</taxon>
        <taxon>Actinomycetota</taxon>
        <taxon>Actinomycetes</taxon>
        <taxon>Micromonosporales</taxon>
        <taxon>Micromonosporaceae</taxon>
        <taxon>Phytomonospora</taxon>
    </lineage>
</organism>
<dbReference type="InterPro" id="IPR011701">
    <property type="entry name" value="MFS"/>
</dbReference>
<dbReference type="PANTHER" id="PTHR43124">
    <property type="entry name" value="PURINE EFFLUX PUMP PBUE"/>
    <property type="match status" value="1"/>
</dbReference>
<feature type="transmembrane region" description="Helical" evidence="6">
    <location>
        <begin position="330"/>
        <end position="354"/>
    </location>
</feature>
<dbReference type="RefSeq" id="WP_203686953.1">
    <property type="nucleotide sequence ID" value="NZ_BONT01000103.1"/>
</dbReference>
<evidence type="ECO:0000256" key="2">
    <source>
        <dbReference type="ARBA" id="ARBA00022475"/>
    </source>
</evidence>
<keyword evidence="5 6" id="KW-0472">Membrane</keyword>
<feature type="transmembrane region" description="Helical" evidence="6">
    <location>
        <begin position="360"/>
        <end position="380"/>
    </location>
</feature>
<evidence type="ECO:0000256" key="6">
    <source>
        <dbReference type="SAM" id="Phobius"/>
    </source>
</evidence>
<accession>A0A841FUA6</accession>
<feature type="domain" description="Major facilitator superfamily (MFS) profile" evidence="7">
    <location>
        <begin position="10"/>
        <end position="386"/>
    </location>
</feature>
<dbReference type="NCBIfam" id="NF033135">
    <property type="entry name" value="cmx_cmrA"/>
    <property type="match status" value="1"/>
</dbReference>
<dbReference type="CDD" id="cd17324">
    <property type="entry name" value="MFS_NepI_like"/>
    <property type="match status" value="1"/>
</dbReference>
<feature type="transmembrane region" description="Helical" evidence="6">
    <location>
        <begin position="164"/>
        <end position="188"/>
    </location>
</feature>
<evidence type="ECO:0000259" key="7">
    <source>
        <dbReference type="PROSITE" id="PS50850"/>
    </source>
</evidence>
<dbReference type="EMBL" id="JACHGT010000027">
    <property type="protein sequence ID" value="MBB6039935.1"/>
    <property type="molecule type" value="Genomic_DNA"/>
</dbReference>
<dbReference type="Pfam" id="PF07690">
    <property type="entry name" value="MFS_1"/>
    <property type="match status" value="1"/>
</dbReference>
<feature type="transmembrane region" description="Helical" evidence="6">
    <location>
        <begin position="209"/>
        <end position="230"/>
    </location>
</feature>
<keyword evidence="2" id="KW-1003">Cell membrane</keyword>
<keyword evidence="4 6" id="KW-1133">Transmembrane helix</keyword>
<name>A0A841FUA6_9ACTN</name>
<protein>
    <submittedName>
        <fullName evidence="8">DHA1 family chloramphenicol resistance protein-like MFS transporter</fullName>
    </submittedName>
</protein>
<evidence type="ECO:0000256" key="4">
    <source>
        <dbReference type="ARBA" id="ARBA00022989"/>
    </source>
</evidence>